<feature type="domain" description="HTH crp-type" evidence="4">
    <location>
        <begin position="201"/>
        <end position="249"/>
    </location>
</feature>
<accession>A0A9D2GHK7</accession>
<dbReference type="SUPFAM" id="SSF46785">
    <property type="entry name" value="Winged helix' DNA-binding domain"/>
    <property type="match status" value="1"/>
</dbReference>
<organism evidence="5 6">
    <name type="scientific">Candidatus Lachnoclostridium stercorigallinarum</name>
    <dbReference type="NCBI Taxonomy" id="2838634"/>
    <lineage>
        <taxon>Bacteria</taxon>
        <taxon>Bacillati</taxon>
        <taxon>Bacillota</taxon>
        <taxon>Clostridia</taxon>
        <taxon>Lachnospirales</taxon>
        <taxon>Lachnospiraceae</taxon>
    </lineage>
</organism>
<evidence type="ECO:0000256" key="2">
    <source>
        <dbReference type="ARBA" id="ARBA00023125"/>
    </source>
</evidence>
<dbReference type="GO" id="GO:0003677">
    <property type="term" value="F:DNA binding"/>
    <property type="evidence" value="ECO:0007669"/>
    <property type="project" value="UniProtKB-KW"/>
</dbReference>
<dbReference type="InterPro" id="IPR036390">
    <property type="entry name" value="WH_DNA-bd_sf"/>
</dbReference>
<dbReference type="Pfam" id="PF00027">
    <property type="entry name" value="cNMP_binding"/>
    <property type="match status" value="1"/>
</dbReference>
<dbReference type="CDD" id="cd00038">
    <property type="entry name" value="CAP_ED"/>
    <property type="match status" value="1"/>
</dbReference>
<dbReference type="EMBL" id="DXBC01000066">
    <property type="protein sequence ID" value="HIZ79030.1"/>
    <property type="molecule type" value="Genomic_DNA"/>
</dbReference>
<proteinExistence type="predicted"/>
<evidence type="ECO:0000259" key="4">
    <source>
        <dbReference type="SMART" id="SM00419"/>
    </source>
</evidence>
<dbReference type="Pfam" id="PF13545">
    <property type="entry name" value="HTH_Crp_2"/>
    <property type="match status" value="1"/>
</dbReference>
<evidence type="ECO:0000256" key="3">
    <source>
        <dbReference type="ARBA" id="ARBA00023163"/>
    </source>
</evidence>
<dbReference type="AlphaFoldDB" id="A0A9D2GHK7"/>
<gene>
    <name evidence="5" type="ORF">IAA17_04520</name>
</gene>
<dbReference type="Gene3D" id="2.60.120.10">
    <property type="entry name" value="Jelly Rolls"/>
    <property type="match status" value="1"/>
</dbReference>
<protein>
    <submittedName>
        <fullName evidence="5">Crp/Fnr family transcriptional regulator</fullName>
    </submittedName>
</protein>
<keyword evidence="1" id="KW-0805">Transcription regulation</keyword>
<dbReference type="SMART" id="SM00419">
    <property type="entry name" value="HTH_CRP"/>
    <property type="match status" value="1"/>
</dbReference>
<dbReference type="InterPro" id="IPR018490">
    <property type="entry name" value="cNMP-bd_dom_sf"/>
</dbReference>
<dbReference type="InterPro" id="IPR000595">
    <property type="entry name" value="cNMP-bd_dom"/>
</dbReference>
<keyword evidence="2" id="KW-0238">DNA-binding</keyword>
<reference evidence="5" key="2">
    <citation type="submission" date="2021-04" db="EMBL/GenBank/DDBJ databases">
        <authorList>
            <person name="Gilroy R."/>
        </authorList>
    </citation>
    <scope>NUCLEOTIDE SEQUENCE</scope>
    <source>
        <strain evidence="5">ChiBcec1-1093</strain>
    </source>
</reference>
<comment type="caution">
    <text evidence="5">The sequence shown here is derived from an EMBL/GenBank/DDBJ whole genome shotgun (WGS) entry which is preliminary data.</text>
</comment>
<keyword evidence="3" id="KW-0804">Transcription</keyword>
<evidence type="ECO:0000313" key="5">
    <source>
        <dbReference type="EMBL" id="HIZ79030.1"/>
    </source>
</evidence>
<evidence type="ECO:0000256" key="1">
    <source>
        <dbReference type="ARBA" id="ARBA00023015"/>
    </source>
</evidence>
<reference evidence="5" key="1">
    <citation type="journal article" date="2021" name="PeerJ">
        <title>Extensive microbial diversity within the chicken gut microbiome revealed by metagenomics and culture.</title>
        <authorList>
            <person name="Gilroy R."/>
            <person name="Ravi A."/>
            <person name="Getino M."/>
            <person name="Pursley I."/>
            <person name="Horton D.L."/>
            <person name="Alikhan N.F."/>
            <person name="Baker D."/>
            <person name="Gharbi K."/>
            <person name="Hall N."/>
            <person name="Watson M."/>
            <person name="Adriaenssens E.M."/>
            <person name="Foster-Nyarko E."/>
            <person name="Jarju S."/>
            <person name="Secka A."/>
            <person name="Antonio M."/>
            <person name="Oren A."/>
            <person name="Chaudhuri R.R."/>
            <person name="La Ragione R."/>
            <person name="Hildebrand F."/>
            <person name="Pallen M.J."/>
        </authorList>
    </citation>
    <scope>NUCLEOTIDE SEQUENCE</scope>
    <source>
        <strain evidence="5">ChiBcec1-1093</strain>
    </source>
</reference>
<dbReference type="GO" id="GO:0006355">
    <property type="term" value="P:regulation of DNA-templated transcription"/>
    <property type="evidence" value="ECO:0007669"/>
    <property type="project" value="InterPro"/>
</dbReference>
<sequence>MISILTPRYYFADDFRPFYPYFLSQPHTERVFQKGDYLWRPGQPHDRIHYFISGNAVHFAEHETGRRRIISFHGPGTVFPGYHTADFRIELSLTTAALSPIHVLEFTIPQFQAMFEASPALSECVINWYARYVNRFLFETIHQEFNSSQVKLCNLLYLLTANQPSGSCQPSSSGLTSGCGLPSDYGRPSCSGRPSDSGQPSDSGLTIGMTQEDLADILGISRVQITRELTKLRNLGILSTARGKLTVTDLAALTALCMGETV</sequence>
<dbReference type="InterPro" id="IPR012318">
    <property type="entry name" value="HTH_CRP"/>
</dbReference>
<dbReference type="InterPro" id="IPR014710">
    <property type="entry name" value="RmlC-like_jellyroll"/>
</dbReference>
<dbReference type="SUPFAM" id="SSF51206">
    <property type="entry name" value="cAMP-binding domain-like"/>
    <property type="match status" value="1"/>
</dbReference>
<dbReference type="Proteomes" id="UP000824101">
    <property type="component" value="Unassembled WGS sequence"/>
</dbReference>
<name>A0A9D2GHK7_9FIRM</name>
<evidence type="ECO:0000313" key="6">
    <source>
        <dbReference type="Proteomes" id="UP000824101"/>
    </source>
</evidence>